<dbReference type="InterPro" id="IPR021047">
    <property type="entry name" value="Mannosyltransferase_CMT1"/>
</dbReference>
<dbReference type="PANTHER" id="PTHR34144:SF5">
    <property type="entry name" value="ALPHA-1,3-MANNOSYLTRANSFERASE CMT1"/>
    <property type="match status" value="1"/>
</dbReference>
<sequence>MPPRRFKSLLRATFVCLSFVTLAYFLIGSSFEGQRSRTTHVPTTTTDRVSEKKASPRWLDSAPPFIEAIMNPEDRLFDRLECPALEGTRYEHFRRSSNVVNITTRMPEYFFALDLTDCAHVLPRLIGSIVETMRFLGPENCALSIVEGRSVDGTYEILKLLQETLASIGVEYTFATNETDPMAKEGVRIEVLAGLRNQALKPLLENPNSYAPETTVIFLNDVALCMEDILELIHQRVYQQADMTCAMDWTFLGDNPTFYDVWIASGMHGDSFFFVPETGDWDLAWKLFWNHRASAERLEYGKPFQVFSCWNGAVAFAAKPLLEKHVRFRVSYEGECFQGEPKLFCKDLWYYGYGKIAVIPSVNVAYSDPMAKRIKELKGYVSRWGTTEDASSKIDWKLKPPADVKCMRSYEDQPWLPWDEQLAEHGVAP</sequence>
<accession>A0A6A6QY48</accession>
<keyword evidence="1" id="KW-0472">Membrane</keyword>
<dbReference type="PANTHER" id="PTHR34144">
    <property type="entry name" value="CHROMOSOME 8, WHOLE GENOME SHOTGUN SEQUENCE"/>
    <property type="match status" value="1"/>
</dbReference>
<keyword evidence="2" id="KW-0328">Glycosyltransferase</keyword>
<evidence type="ECO:0000313" key="2">
    <source>
        <dbReference type="EMBL" id="KAF2497149.1"/>
    </source>
</evidence>
<proteinExistence type="predicted"/>
<dbReference type="GO" id="GO:0016757">
    <property type="term" value="F:glycosyltransferase activity"/>
    <property type="evidence" value="ECO:0007669"/>
    <property type="project" value="UniProtKB-KW"/>
</dbReference>
<organism evidence="2 3">
    <name type="scientific">Lophium mytilinum</name>
    <dbReference type="NCBI Taxonomy" id="390894"/>
    <lineage>
        <taxon>Eukaryota</taxon>
        <taxon>Fungi</taxon>
        <taxon>Dikarya</taxon>
        <taxon>Ascomycota</taxon>
        <taxon>Pezizomycotina</taxon>
        <taxon>Dothideomycetes</taxon>
        <taxon>Pleosporomycetidae</taxon>
        <taxon>Mytilinidiales</taxon>
        <taxon>Mytilinidiaceae</taxon>
        <taxon>Lophium</taxon>
    </lineage>
</organism>
<keyword evidence="2" id="KW-0808">Transferase</keyword>
<evidence type="ECO:0000256" key="1">
    <source>
        <dbReference type="SAM" id="Phobius"/>
    </source>
</evidence>
<reference evidence="2" key="1">
    <citation type="journal article" date="2020" name="Stud. Mycol.">
        <title>101 Dothideomycetes genomes: a test case for predicting lifestyles and emergence of pathogens.</title>
        <authorList>
            <person name="Haridas S."/>
            <person name="Albert R."/>
            <person name="Binder M."/>
            <person name="Bloem J."/>
            <person name="Labutti K."/>
            <person name="Salamov A."/>
            <person name="Andreopoulos B."/>
            <person name="Baker S."/>
            <person name="Barry K."/>
            <person name="Bills G."/>
            <person name="Bluhm B."/>
            <person name="Cannon C."/>
            <person name="Castanera R."/>
            <person name="Culley D."/>
            <person name="Daum C."/>
            <person name="Ezra D."/>
            <person name="Gonzalez J."/>
            <person name="Henrissat B."/>
            <person name="Kuo A."/>
            <person name="Liang C."/>
            <person name="Lipzen A."/>
            <person name="Lutzoni F."/>
            <person name="Magnuson J."/>
            <person name="Mondo S."/>
            <person name="Nolan M."/>
            <person name="Ohm R."/>
            <person name="Pangilinan J."/>
            <person name="Park H.-J."/>
            <person name="Ramirez L."/>
            <person name="Alfaro M."/>
            <person name="Sun H."/>
            <person name="Tritt A."/>
            <person name="Yoshinaga Y."/>
            <person name="Zwiers L.-H."/>
            <person name="Turgeon B."/>
            <person name="Goodwin S."/>
            <person name="Spatafora J."/>
            <person name="Crous P."/>
            <person name="Grigoriev I."/>
        </authorList>
    </citation>
    <scope>NUCLEOTIDE SEQUENCE</scope>
    <source>
        <strain evidence="2">CBS 269.34</strain>
    </source>
</reference>
<feature type="transmembrane region" description="Helical" evidence="1">
    <location>
        <begin position="12"/>
        <end position="31"/>
    </location>
</feature>
<keyword evidence="3" id="KW-1185">Reference proteome</keyword>
<dbReference type="AlphaFoldDB" id="A0A6A6QY48"/>
<dbReference type="OrthoDB" id="262547at2759"/>
<name>A0A6A6QY48_9PEZI</name>
<dbReference type="EMBL" id="MU004187">
    <property type="protein sequence ID" value="KAF2497149.1"/>
    <property type="molecule type" value="Genomic_DNA"/>
</dbReference>
<dbReference type="Pfam" id="PF11735">
    <property type="entry name" value="CAP59_mtransfer"/>
    <property type="match status" value="1"/>
</dbReference>
<keyword evidence="1" id="KW-1133">Transmembrane helix</keyword>
<evidence type="ECO:0000313" key="3">
    <source>
        <dbReference type="Proteomes" id="UP000799750"/>
    </source>
</evidence>
<dbReference type="Proteomes" id="UP000799750">
    <property type="component" value="Unassembled WGS sequence"/>
</dbReference>
<protein>
    <submittedName>
        <fullName evidence="2">Alpha-1,3-mannosyltransferase CMT1</fullName>
    </submittedName>
</protein>
<gene>
    <name evidence="2" type="ORF">BU16DRAFT_560459</name>
</gene>
<keyword evidence="1" id="KW-0812">Transmembrane</keyword>